<evidence type="ECO:0000313" key="1">
    <source>
        <dbReference type="EMBL" id="SVA36740.1"/>
    </source>
</evidence>
<name>A0A381V8U5_9ZZZZ</name>
<proteinExistence type="predicted"/>
<gene>
    <name evidence="1" type="ORF">METZ01_LOCUS89594</name>
</gene>
<accession>A0A381V8U5</accession>
<protein>
    <submittedName>
        <fullName evidence="1">Uncharacterized protein</fullName>
    </submittedName>
</protein>
<dbReference type="AlphaFoldDB" id="A0A381V8U5"/>
<dbReference type="EMBL" id="UINC01008152">
    <property type="protein sequence ID" value="SVA36740.1"/>
    <property type="molecule type" value="Genomic_DNA"/>
</dbReference>
<feature type="non-terminal residue" evidence="1">
    <location>
        <position position="1"/>
    </location>
</feature>
<organism evidence="1">
    <name type="scientific">marine metagenome</name>
    <dbReference type="NCBI Taxonomy" id="408172"/>
    <lineage>
        <taxon>unclassified sequences</taxon>
        <taxon>metagenomes</taxon>
        <taxon>ecological metagenomes</taxon>
    </lineage>
</organism>
<reference evidence="1" key="1">
    <citation type="submission" date="2018-05" db="EMBL/GenBank/DDBJ databases">
        <authorList>
            <person name="Lanie J.A."/>
            <person name="Ng W.-L."/>
            <person name="Kazmierczak K.M."/>
            <person name="Andrzejewski T.M."/>
            <person name="Davidsen T.M."/>
            <person name="Wayne K.J."/>
            <person name="Tettelin H."/>
            <person name="Glass J.I."/>
            <person name="Rusch D."/>
            <person name="Podicherti R."/>
            <person name="Tsui H.-C.T."/>
            <person name="Winkler M.E."/>
        </authorList>
    </citation>
    <scope>NUCLEOTIDE SEQUENCE</scope>
</reference>
<sequence length="39" mass="4646">SFVYKHTLDMNVLDTEYGSCDRFVTDSSIYDTFQYLDKQ</sequence>